<protein>
    <submittedName>
        <fullName evidence="1">Uncharacterized protein</fullName>
    </submittedName>
</protein>
<sequence length="48" mass="5566">MFRNPHETYLGVLIVVDCETKIIKRRHKGFWILGSDSQLQIVALPMNP</sequence>
<dbReference type="AlphaFoldDB" id="A0A4S3JNX2"/>
<dbReference type="EMBL" id="SOSA01000077">
    <property type="protein sequence ID" value="THC97379.1"/>
    <property type="molecule type" value="Genomic_DNA"/>
</dbReference>
<organism evidence="1 2">
    <name type="scientific">Aspergillus tanneri</name>
    <dbReference type="NCBI Taxonomy" id="1220188"/>
    <lineage>
        <taxon>Eukaryota</taxon>
        <taxon>Fungi</taxon>
        <taxon>Dikarya</taxon>
        <taxon>Ascomycota</taxon>
        <taxon>Pezizomycotina</taxon>
        <taxon>Eurotiomycetes</taxon>
        <taxon>Eurotiomycetidae</taxon>
        <taxon>Eurotiales</taxon>
        <taxon>Aspergillaceae</taxon>
        <taxon>Aspergillus</taxon>
        <taxon>Aspergillus subgen. Circumdati</taxon>
    </lineage>
</organism>
<name>A0A4S3JNX2_9EURO</name>
<dbReference type="Proteomes" id="UP000308092">
    <property type="component" value="Unassembled WGS sequence"/>
</dbReference>
<evidence type="ECO:0000313" key="2">
    <source>
        <dbReference type="Proteomes" id="UP000308092"/>
    </source>
</evidence>
<accession>A0A4S3JNX2</accession>
<comment type="caution">
    <text evidence="1">The sequence shown here is derived from an EMBL/GenBank/DDBJ whole genome shotgun (WGS) entry which is preliminary data.</text>
</comment>
<evidence type="ECO:0000313" key="1">
    <source>
        <dbReference type="EMBL" id="THC97379.1"/>
    </source>
</evidence>
<keyword evidence="2" id="KW-1185">Reference proteome</keyword>
<proteinExistence type="predicted"/>
<reference evidence="1 2" key="1">
    <citation type="submission" date="2019-03" db="EMBL/GenBank/DDBJ databases">
        <title>The genome sequence of a newly discovered highly antifungal drug resistant Aspergillus species, Aspergillus tanneri NIH 1004.</title>
        <authorList>
            <person name="Mounaud S."/>
            <person name="Singh I."/>
            <person name="Joardar V."/>
            <person name="Pakala S."/>
            <person name="Pakala S."/>
            <person name="Venepally P."/>
            <person name="Hoover J."/>
            <person name="Nierman W."/>
            <person name="Chung J."/>
            <person name="Losada L."/>
        </authorList>
    </citation>
    <scope>NUCLEOTIDE SEQUENCE [LARGE SCALE GENOMIC DNA]</scope>
    <source>
        <strain evidence="1 2">NIH1004</strain>
    </source>
</reference>
<dbReference type="VEuPathDB" id="FungiDB:EYZ11_003152"/>
<gene>
    <name evidence="1" type="ORF">EYZ11_003152</name>
</gene>